<accession>A0A2I0HQ04</accession>
<organism evidence="1 2">
    <name type="scientific">Punica granatum</name>
    <name type="common">Pomegranate</name>
    <dbReference type="NCBI Taxonomy" id="22663"/>
    <lineage>
        <taxon>Eukaryota</taxon>
        <taxon>Viridiplantae</taxon>
        <taxon>Streptophyta</taxon>
        <taxon>Embryophyta</taxon>
        <taxon>Tracheophyta</taxon>
        <taxon>Spermatophyta</taxon>
        <taxon>Magnoliopsida</taxon>
        <taxon>eudicotyledons</taxon>
        <taxon>Gunneridae</taxon>
        <taxon>Pentapetalae</taxon>
        <taxon>rosids</taxon>
        <taxon>malvids</taxon>
        <taxon>Myrtales</taxon>
        <taxon>Lythraceae</taxon>
        <taxon>Punica</taxon>
    </lineage>
</organism>
<feature type="non-terminal residue" evidence="1">
    <location>
        <position position="50"/>
    </location>
</feature>
<gene>
    <name evidence="1" type="ORF">CRG98_045827</name>
</gene>
<evidence type="ECO:0000313" key="1">
    <source>
        <dbReference type="EMBL" id="PKI33782.1"/>
    </source>
</evidence>
<sequence>MAMASPSPDEDVPRVQIGPEWEVLEALHQGLCPSKSCGRQAVEQRNRERQ</sequence>
<name>A0A2I0HQ04_PUNGR</name>
<keyword evidence="2" id="KW-1185">Reference proteome</keyword>
<reference evidence="1 2" key="1">
    <citation type="submission" date="2017-11" db="EMBL/GenBank/DDBJ databases">
        <title>De-novo sequencing of pomegranate (Punica granatum L.) genome.</title>
        <authorList>
            <person name="Akparov Z."/>
            <person name="Amiraslanov A."/>
            <person name="Hajiyeva S."/>
            <person name="Abbasov M."/>
            <person name="Kaur K."/>
            <person name="Hamwieh A."/>
            <person name="Solovyev V."/>
            <person name="Salamov A."/>
            <person name="Braich B."/>
            <person name="Kosarev P."/>
            <person name="Mahmoud A."/>
            <person name="Hajiyev E."/>
            <person name="Babayeva S."/>
            <person name="Izzatullayeva V."/>
            <person name="Mammadov A."/>
            <person name="Mammadov A."/>
            <person name="Sharifova S."/>
            <person name="Ojaghi J."/>
            <person name="Eynullazada K."/>
            <person name="Bayramov B."/>
            <person name="Abdulazimova A."/>
            <person name="Shahmuradov I."/>
        </authorList>
    </citation>
    <scope>NUCLEOTIDE SEQUENCE [LARGE SCALE GENOMIC DNA]</scope>
    <source>
        <strain evidence="2">cv. AG2017</strain>
        <tissue evidence="1">Leaf</tissue>
    </source>
</reference>
<proteinExistence type="predicted"/>
<dbReference type="EMBL" id="PGOL01006337">
    <property type="protein sequence ID" value="PKI33782.1"/>
    <property type="molecule type" value="Genomic_DNA"/>
</dbReference>
<protein>
    <submittedName>
        <fullName evidence="1">Uncharacterized protein</fullName>
    </submittedName>
</protein>
<comment type="caution">
    <text evidence="1">The sequence shown here is derived from an EMBL/GenBank/DDBJ whole genome shotgun (WGS) entry which is preliminary data.</text>
</comment>
<dbReference type="Proteomes" id="UP000233551">
    <property type="component" value="Unassembled WGS sequence"/>
</dbReference>
<dbReference type="AlphaFoldDB" id="A0A2I0HQ04"/>
<evidence type="ECO:0000313" key="2">
    <source>
        <dbReference type="Proteomes" id="UP000233551"/>
    </source>
</evidence>